<evidence type="ECO:0000313" key="1">
    <source>
        <dbReference type="EMBL" id="RBA44321.1"/>
    </source>
</evidence>
<comment type="caution">
    <text evidence="1">The sequence shown here is derived from an EMBL/GenBank/DDBJ whole genome shotgun (WGS) entry which is preliminary data.</text>
</comment>
<organism evidence="1 2">
    <name type="scientific">Acinetobacter junii</name>
    <dbReference type="NCBI Taxonomy" id="40215"/>
    <lineage>
        <taxon>Bacteria</taxon>
        <taxon>Pseudomonadati</taxon>
        <taxon>Pseudomonadota</taxon>
        <taxon>Gammaproteobacteria</taxon>
        <taxon>Moraxellales</taxon>
        <taxon>Moraxellaceae</taxon>
        <taxon>Acinetobacter</taxon>
    </lineage>
</organism>
<accession>A0A365PFZ5</accession>
<reference evidence="1 2" key="1">
    <citation type="submission" date="2018-04" db="EMBL/GenBank/DDBJ databases">
        <title>Acinetobacter junii Genome sequencing and assembly.</title>
        <authorList>
            <person name="Su J."/>
            <person name="Rensing C."/>
            <person name="Mazhar H.S."/>
        </authorList>
    </citation>
    <scope>NUCLEOTIDE SEQUENCE [LARGE SCALE GENOMIC DNA]</scope>
    <source>
        <strain evidence="1 2">SC22</strain>
    </source>
</reference>
<name>A0A365PFZ5_ACIJU</name>
<dbReference type="STRING" id="40215.BVL33_06130"/>
<dbReference type="AlphaFoldDB" id="A0A365PFZ5"/>
<proteinExistence type="predicted"/>
<dbReference type="Proteomes" id="UP000253688">
    <property type="component" value="Unassembled WGS sequence"/>
</dbReference>
<protein>
    <submittedName>
        <fullName evidence="1">Uncharacterized protein</fullName>
    </submittedName>
</protein>
<evidence type="ECO:0000313" key="2">
    <source>
        <dbReference type="Proteomes" id="UP000253688"/>
    </source>
</evidence>
<dbReference type="EMBL" id="QEWH01000091">
    <property type="protein sequence ID" value="RBA44321.1"/>
    <property type="molecule type" value="Genomic_DNA"/>
</dbReference>
<sequence length="142" mass="16931">MHIFTVTSSVQMFTLIRIIAVHNCTLKCSKRIPDERTKKTHFNKIMFLIDLNFKKTLIFCIFLSPYRNNQKKSVSIHVIELSFRYAKVTRKKRINDNAKFIHSHAPSLRNHLKMLLFKTEKLVIFTQKNVQLVYIRHLVIFL</sequence>
<gene>
    <name evidence="1" type="ORF">DC346_13920</name>
</gene>